<dbReference type="RefSeq" id="WP_219906593.1">
    <property type="nucleotide sequence ID" value="NZ_QAOK01000002.1"/>
</dbReference>
<keyword evidence="1" id="KW-0472">Membrane</keyword>
<organism evidence="2 3">
    <name type="scientific">Nitrosospira multiformis</name>
    <dbReference type="NCBI Taxonomy" id="1231"/>
    <lineage>
        <taxon>Bacteria</taxon>
        <taxon>Pseudomonadati</taxon>
        <taxon>Pseudomonadota</taxon>
        <taxon>Betaproteobacteria</taxon>
        <taxon>Nitrosomonadales</taxon>
        <taxon>Nitrosomonadaceae</taxon>
        <taxon>Nitrosospira</taxon>
    </lineage>
</organism>
<feature type="transmembrane region" description="Helical" evidence="1">
    <location>
        <begin position="12"/>
        <end position="34"/>
    </location>
</feature>
<dbReference type="EMBL" id="QAOK01000002">
    <property type="protein sequence ID" value="PTQ83120.1"/>
    <property type="molecule type" value="Genomic_DNA"/>
</dbReference>
<accession>A0A2T5IH16</accession>
<dbReference type="AlphaFoldDB" id="A0A2T5IH16"/>
<name>A0A2T5IH16_9PROT</name>
<evidence type="ECO:0000256" key="1">
    <source>
        <dbReference type="SAM" id="Phobius"/>
    </source>
</evidence>
<dbReference type="Proteomes" id="UP000244152">
    <property type="component" value="Unassembled WGS sequence"/>
</dbReference>
<keyword evidence="1" id="KW-1133">Transmembrane helix</keyword>
<gene>
    <name evidence="2" type="ORF">C8R21_102123</name>
</gene>
<reference evidence="2 3" key="1">
    <citation type="submission" date="2018-04" db="EMBL/GenBank/DDBJ databases">
        <title>Active sludge and wastewater microbial communities from Klosterneuburg, Austria.</title>
        <authorList>
            <person name="Wagner M."/>
        </authorList>
    </citation>
    <scope>NUCLEOTIDE SEQUENCE [LARGE SCALE GENOMIC DNA]</scope>
    <source>
        <strain evidence="2 3">Nl12</strain>
    </source>
</reference>
<protein>
    <submittedName>
        <fullName evidence="2">Uncharacterized protein</fullName>
    </submittedName>
</protein>
<evidence type="ECO:0000313" key="2">
    <source>
        <dbReference type="EMBL" id="PTQ83120.1"/>
    </source>
</evidence>
<comment type="caution">
    <text evidence="2">The sequence shown here is derived from an EMBL/GenBank/DDBJ whole genome shotgun (WGS) entry which is preliminary data.</text>
</comment>
<sequence length="98" mass="11179">MKNSIALLLHLIHHYFIWVIVASYFVAAILPAFGLWIRNAGLGRVEVLHREVTFSLPLVMLATLLFNAGLGMKIEEVRNLLKNPLVLLGEYSEIWRSH</sequence>
<keyword evidence="1" id="KW-0812">Transmembrane</keyword>
<dbReference type="Gene3D" id="1.20.1530.20">
    <property type="match status" value="1"/>
</dbReference>
<proteinExistence type="predicted"/>
<dbReference type="InterPro" id="IPR038770">
    <property type="entry name" value="Na+/solute_symporter_sf"/>
</dbReference>
<evidence type="ECO:0000313" key="3">
    <source>
        <dbReference type="Proteomes" id="UP000244152"/>
    </source>
</evidence>